<organism evidence="9 10">
    <name type="scientific">Extremus antarcticus</name>
    <dbReference type="NCBI Taxonomy" id="702011"/>
    <lineage>
        <taxon>Eukaryota</taxon>
        <taxon>Fungi</taxon>
        <taxon>Dikarya</taxon>
        <taxon>Ascomycota</taxon>
        <taxon>Pezizomycotina</taxon>
        <taxon>Dothideomycetes</taxon>
        <taxon>Dothideomycetidae</taxon>
        <taxon>Mycosphaerellales</taxon>
        <taxon>Extremaceae</taxon>
        <taxon>Extremus</taxon>
    </lineage>
</organism>
<keyword evidence="6" id="KW-0210">Decarboxylase</keyword>
<keyword evidence="10" id="KW-1185">Reference proteome</keyword>
<evidence type="ECO:0000313" key="9">
    <source>
        <dbReference type="EMBL" id="KAK3049215.1"/>
    </source>
</evidence>
<dbReference type="PANTHER" id="PTHR35524:SF1">
    <property type="entry name" value="ALPHA-ACETOLACTATE DECARBOXYLASE"/>
    <property type="match status" value="1"/>
</dbReference>
<comment type="catalytic activity">
    <reaction evidence="1">
        <text>(2S)-2-acetolactate + H(+) = (R)-acetoin + CO2</text>
        <dbReference type="Rhea" id="RHEA:21580"/>
        <dbReference type="ChEBI" id="CHEBI:15378"/>
        <dbReference type="ChEBI" id="CHEBI:15686"/>
        <dbReference type="ChEBI" id="CHEBI:16526"/>
        <dbReference type="ChEBI" id="CHEBI:58476"/>
        <dbReference type="EC" id="4.1.1.5"/>
    </reaction>
</comment>
<name>A0AAJ0DG21_9PEZI</name>
<dbReference type="Pfam" id="PF03306">
    <property type="entry name" value="AAL_decarboxy"/>
    <property type="match status" value="1"/>
</dbReference>
<evidence type="ECO:0000256" key="4">
    <source>
        <dbReference type="ARBA" id="ARBA00013204"/>
    </source>
</evidence>
<comment type="similarity">
    <text evidence="3">Belongs to the alpha-acetolactate decarboxylase family.</text>
</comment>
<protein>
    <recommendedName>
        <fullName evidence="5">Alpha-acetolactate decarboxylase</fullName>
        <ecNumber evidence="4">4.1.1.5</ecNumber>
    </recommendedName>
</protein>
<dbReference type="AlphaFoldDB" id="A0AAJ0DG21"/>
<dbReference type="Gene3D" id="3.30.1330.80">
    <property type="entry name" value="Hypothetical protein, similar to alpha- acetolactate decarboxylase, domain 2"/>
    <property type="match status" value="2"/>
</dbReference>
<evidence type="ECO:0000256" key="5">
    <source>
        <dbReference type="ARBA" id="ARBA00020164"/>
    </source>
</evidence>
<dbReference type="GO" id="GO:0045151">
    <property type="term" value="P:acetoin biosynthetic process"/>
    <property type="evidence" value="ECO:0007669"/>
    <property type="project" value="UniProtKB-KW"/>
</dbReference>
<sequence length="209" mass="23205">MSKTLPNDIFQFSLLSAFEGGLKDGGPPVGFLLNHGTHGIGVSEDGDGDMIQVDSVMYSFDEDGEATEADKDDQLPFCMVTIFQPSQQVKPPKGTTSKKVKDVFERSKNTPLSFKLSGRFGYISTKQQTYWDVEGTIFGFSIPAWQKDISGEGLQCCFLDDDKEKGGRVLDFETGEGAVLRWAKTGRLHLGFPQDEEFEQIRLRRNSTA</sequence>
<evidence type="ECO:0000256" key="3">
    <source>
        <dbReference type="ARBA" id="ARBA00007106"/>
    </source>
</evidence>
<dbReference type="SUPFAM" id="SSF117856">
    <property type="entry name" value="AF0104/ALDC/Ptd012-like"/>
    <property type="match status" value="1"/>
</dbReference>
<dbReference type="EC" id="4.1.1.5" evidence="4"/>
<dbReference type="PANTHER" id="PTHR35524">
    <property type="entry name" value="ALPHA-ACETOLACTATE DECARBOXYLASE"/>
    <property type="match status" value="1"/>
</dbReference>
<keyword evidence="7" id="KW-0005">Acetoin biosynthesis</keyword>
<dbReference type="InterPro" id="IPR005128">
    <property type="entry name" value="Acetolactate_a_deCO2ase"/>
</dbReference>
<proteinExistence type="inferred from homology"/>
<evidence type="ECO:0000256" key="7">
    <source>
        <dbReference type="ARBA" id="ARBA00023061"/>
    </source>
</evidence>
<evidence type="ECO:0000256" key="2">
    <source>
        <dbReference type="ARBA" id="ARBA00005170"/>
    </source>
</evidence>
<evidence type="ECO:0000256" key="1">
    <source>
        <dbReference type="ARBA" id="ARBA00001784"/>
    </source>
</evidence>
<keyword evidence="8" id="KW-0456">Lyase</keyword>
<evidence type="ECO:0000256" key="6">
    <source>
        <dbReference type="ARBA" id="ARBA00022793"/>
    </source>
</evidence>
<evidence type="ECO:0000256" key="8">
    <source>
        <dbReference type="ARBA" id="ARBA00023239"/>
    </source>
</evidence>
<evidence type="ECO:0000313" key="10">
    <source>
        <dbReference type="Proteomes" id="UP001271007"/>
    </source>
</evidence>
<comment type="caution">
    <text evidence="9">The sequence shown here is derived from an EMBL/GenBank/DDBJ whole genome shotgun (WGS) entry which is preliminary data.</text>
</comment>
<reference evidence="9" key="1">
    <citation type="submission" date="2023-04" db="EMBL/GenBank/DDBJ databases">
        <title>Black Yeasts Isolated from many extreme environments.</title>
        <authorList>
            <person name="Coleine C."/>
            <person name="Stajich J.E."/>
            <person name="Selbmann L."/>
        </authorList>
    </citation>
    <scope>NUCLEOTIDE SEQUENCE</scope>
    <source>
        <strain evidence="9">CCFEE 5312</strain>
    </source>
</reference>
<comment type="pathway">
    <text evidence="2">Polyol metabolism; (R,R)-butane-2,3-diol biosynthesis; (R,R)-butane-2,3-diol from pyruvate: step 2/3.</text>
</comment>
<dbReference type="Proteomes" id="UP001271007">
    <property type="component" value="Unassembled WGS sequence"/>
</dbReference>
<dbReference type="EMBL" id="JAWDJX010000041">
    <property type="protein sequence ID" value="KAK3049215.1"/>
    <property type="molecule type" value="Genomic_DNA"/>
</dbReference>
<gene>
    <name evidence="9" type="ORF">LTR09_009393</name>
</gene>
<accession>A0AAJ0DG21</accession>
<dbReference type="GO" id="GO:0047605">
    <property type="term" value="F:acetolactate decarboxylase activity"/>
    <property type="evidence" value="ECO:0007669"/>
    <property type="project" value="UniProtKB-EC"/>
</dbReference>